<dbReference type="Pfam" id="PF01841">
    <property type="entry name" value="Transglut_core"/>
    <property type="match status" value="1"/>
</dbReference>
<evidence type="ECO:0000313" key="3">
    <source>
        <dbReference type="EMBL" id="BDU68754.1"/>
    </source>
</evidence>
<keyword evidence="4" id="KW-1185">Reference proteome</keyword>
<dbReference type="RefSeq" id="WP_286355390.1">
    <property type="nucleotide sequence ID" value="NZ_AP027079.1"/>
</dbReference>
<evidence type="ECO:0000313" key="4">
    <source>
        <dbReference type="Proteomes" id="UP001242010"/>
    </source>
</evidence>
<name>A0ABM8DP71_9BACT</name>
<sequence length="584" mass="64013">MRASPLLVVALSGIVLLAQEAPLRNFRQWVGGQEVGGASQQTRITVGLREVRSREWMVLARLGEEIRQEVDQTARRAADGAITFTWRLQLSKDPFEGRAEWSPATPGILRLHPVNGAALQKEVPAGAILWPEDLEARLMEAARLRRPVTATTFSFPVQQWGTLSLEPVGPDPLPGFPDAVRFKGQETQGTATSPVETWISPTAGELCQKTEMGGLTLLMQRAELPPPAPLAKGLEGFFERTLQTLPPHPFQPWLRESTLKAEGTPPDLPQDAQQQRLPGGRWRLRRAAAPDPREAAQRPVTGPPTAEEARYLAPSPLVPFRDPAFDGLLQRLALPPGLSRWDLAKRVTGFVFEWITDKDFTVGFASALEVCRTPRGDCTEHGVLAVALLRRLGVPARGVTGWVGLGETLGLHFWVEVKLQDRWVPVDPTFDQAPASALRIKLGDTDLADLGTVGWEGAAMAFSSLRWVPEKDGPASWGAGIRIEGDQVTAPDGSQLRFPGVQWSLRKGVLALGAWTVEATPRPTSAQLKGAQKLAGPRTLREGWWNPSERRLWMNLGGGHWLRLDGVAEGTAYTLLDRLMVKVS</sequence>
<dbReference type="Gene3D" id="3.10.620.30">
    <property type="match status" value="1"/>
</dbReference>
<dbReference type="PANTHER" id="PTHR33490:SF3">
    <property type="entry name" value="CONSERVED INTEGRAL MEMBRANE PROTEIN"/>
    <property type="match status" value="1"/>
</dbReference>
<organism evidence="3 4">
    <name type="scientific">Geothrix oryzae</name>
    <dbReference type="NCBI Taxonomy" id="2927975"/>
    <lineage>
        <taxon>Bacteria</taxon>
        <taxon>Pseudomonadati</taxon>
        <taxon>Acidobacteriota</taxon>
        <taxon>Holophagae</taxon>
        <taxon>Holophagales</taxon>
        <taxon>Holophagaceae</taxon>
        <taxon>Geothrix</taxon>
    </lineage>
</organism>
<reference evidence="4" key="1">
    <citation type="journal article" date="2023" name="Int. J. Syst. Evol. Microbiol.">
        <title>Mesoterricola silvestris gen. nov., sp. nov., Mesoterricola sediminis sp. nov., Geothrix oryzae sp. nov., Geothrix edaphica sp. nov., Geothrix rubra sp. nov., and Geothrix limicola sp. nov., six novel members of Acidobacteriota isolated from soils.</title>
        <authorList>
            <person name="Itoh H."/>
            <person name="Sugisawa Y."/>
            <person name="Mise K."/>
            <person name="Xu Z."/>
            <person name="Kuniyasu M."/>
            <person name="Ushijima N."/>
            <person name="Kawano K."/>
            <person name="Kobayashi E."/>
            <person name="Shiratori Y."/>
            <person name="Masuda Y."/>
            <person name="Senoo K."/>
        </authorList>
    </citation>
    <scope>NUCLEOTIDE SEQUENCE [LARGE SCALE GENOMIC DNA]</scope>
    <source>
        <strain evidence="4">Red222</strain>
    </source>
</reference>
<feature type="region of interest" description="Disordered" evidence="1">
    <location>
        <begin position="260"/>
        <end position="307"/>
    </location>
</feature>
<dbReference type="EMBL" id="AP027079">
    <property type="protein sequence ID" value="BDU68754.1"/>
    <property type="molecule type" value="Genomic_DNA"/>
</dbReference>
<dbReference type="SMART" id="SM00460">
    <property type="entry name" value="TGc"/>
    <property type="match status" value="1"/>
</dbReference>
<proteinExistence type="predicted"/>
<feature type="domain" description="Transglutaminase-like" evidence="2">
    <location>
        <begin position="370"/>
        <end position="430"/>
    </location>
</feature>
<dbReference type="Proteomes" id="UP001242010">
    <property type="component" value="Chromosome"/>
</dbReference>
<evidence type="ECO:0000259" key="2">
    <source>
        <dbReference type="SMART" id="SM00460"/>
    </source>
</evidence>
<dbReference type="SUPFAM" id="SSF54001">
    <property type="entry name" value="Cysteine proteinases"/>
    <property type="match status" value="1"/>
</dbReference>
<accession>A0ABM8DP71</accession>
<dbReference type="InterPro" id="IPR002931">
    <property type="entry name" value="Transglutaminase-like"/>
</dbReference>
<protein>
    <recommendedName>
        <fullName evidence="2">Transglutaminase-like domain-containing protein</fullName>
    </recommendedName>
</protein>
<dbReference type="PANTHER" id="PTHR33490">
    <property type="entry name" value="BLR5614 PROTEIN-RELATED"/>
    <property type="match status" value="1"/>
</dbReference>
<dbReference type="InterPro" id="IPR038765">
    <property type="entry name" value="Papain-like_cys_pep_sf"/>
</dbReference>
<gene>
    <name evidence="3" type="ORF">GETHOR_08550</name>
</gene>
<evidence type="ECO:0000256" key="1">
    <source>
        <dbReference type="SAM" id="MobiDB-lite"/>
    </source>
</evidence>